<sequence>MEPFLKHLVATLSLCYDVFMSSCGFVRAKFFIAALVSLILPVLHLGAVSMLPRETPTLNSSRTLLEGWDFTAEAGTSERQAYAEGLTVKLQTIGNGDAVWEWFGHSAIVIEEPDKRPVMFDYGIFDLASDNFFFDFARGRMLYRVISSDALWRQDWSTDVQRRDVRTMEIELSPDMKLALVEFLVYNTSPGNDTYLYHHYYDNCATRIRDIIDAMTGGQFGEWARSIPGTGTYRDHVRRHSYASPLWAWLLDYLQSSVIDKPLTLWEEMFLPEILEQAILDFPLKNEGVNGGNATALATVVNVISDTTGQGIRPEVADTAPIFVTRTLIFGVALAVFFGFLHYLLIRTKRKSDGHSPILPRILYGVPLGLLFLALSFVSLLLLFMMFFSTHDVAWWNENIIFINPLLIIPAVYAFRIAFGRKEHECLVKLSASMRCFALATCALMIFKCLFSDTFFQMNWNIIASIFPLYAVLGWLVRPSLPLKTKKSTGKLTET</sequence>
<evidence type="ECO:0000313" key="4">
    <source>
        <dbReference type="Proteomes" id="UP000007939"/>
    </source>
</evidence>
<gene>
    <name evidence="3" type="ordered locus">Spico_0395</name>
</gene>
<protein>
    <recommendedName>
        <fullName evidence="2">Lnb N-terminal periplasmic domain-containing protein</fullName>
    </recommendedName>
</protein>
<dbReference type="STRING" id="760011.Spico_0395"/>
<feature type="transmembrane region" description="Helical" evidence="1">
    <location>
        <begin position="323"/>
        <end position="345"/>
    </location>
</feature>
<evidence type="ECO:0000313" key="3">
    <source>
        <dbReference type="EMBL" id="AEC01624.1"/>
    </source>
</evidence>
<reference evidence="3 4" key="2">
    <citation type="journal article" date="2012" name="Stand. Genomic Sci.">
        <title>Complete genome sequence of the termite hindgut bacterium Spirochaeta coccoides type strain (SPN1(T)), reclassification in the genus Sphaerochaeta as Sphaerochaeta coccoides comb. nov. and emendations of the family Spirochaetaceae and the genus Sphaerochaeta.</title>
        <authorList>
            <person name="Abt B."/>
            <person name="Han C."/>
            <person name="Scheuner C."/>
            <person name="Lu M."/>
            <person name="Lapidus A."/>
            <person name="Nolan M."/>
            <person name="Lucas S."/>
            <person name="Hammon N."/>
            <person name="Deshpande S."/>
            <person name="Cheng J.F."/>
            <person name="Tapia R."/>
            <person name="Goodwin L.A."/>
            <person name="Pitluck S."/>
            <person name="Liolios K."/>
            <person name="Pagani I."/>
            <person name="Ivanova N."/>
            <person name="Mavromatis K."/>
            <person name="Mikhailova N."/>
            <person name="Huntemann M."/>
            <person name="Pati A."/>
            <person name="Chen A."/>
            <person name="Palaniappan K."/>
            <person name="Land M."/>
            <person name="Hauser L."/>
            <person name="Brambilla E.M."/>
            <person name="Rohde M."/>
            <person name="Spring S."/>
            <person name="Gronow S."/>
            <person name="Goker M."/>
            <person name="Woyke T."/>
            <person name="Bristow J."/>
            <person name="Eisen J.A."/>
            <person name="Markowitz V."/>
            <person name="Hugenholtz P."/>
            <person name="Kyrpides N.C."/>
            <person name="Klenk H.P."/>
            <person name="Detter J.C."/>
        </authorList>
    </citation>
    <scope>NUCLEOTIDE SEQUENCE [LARGE SCALE GENOMIC DNA]</scope>
    <source>
        <strain evidence="4">ATCC BAA-1237 / DSM 17374 / SPN1</strain>
    </source>
</reference>
<dbReference type="Proteomes" id="UP000007939">
    <property type="component" value="Chromosome"/>
</dbReference>
<reference evidence="4" key="1">
    <citation type="submission" date="2011-04" db="EMBL/GenBank/DDBJ databases">
        <title>The complete genome of Spirochaeta coccoides DSM 17374.</title>
        <authorList>
            <person name="Lucas S."/>
            <person name="Copeland A."/>
            <person name="Lapidus A."/>
            <person name="Bruce D."/>
            <person name="Goodwin L."/>
            <person name="Pitluck S."/>
            <person name="Peters L."/>
            <person name="Kyrpides N."/>
            <person name="Mavromatis K."/>
            <person name="Pagani I."/>
            <person name="Ivanova N."/>
            <person name="Ovchinnikova G."/>
            <person name="Lu M."/>
            <person name="Detter J.C."/>
            <person name="Tapia R."/>
            <person name="Han C."/>
            <person name="Land M."/>
            <person name="Hauser L."/>
            <person name="Markowitz V."/>
            <person name="Cheng J.-F."/>
            <person name="Hugenholtz P."/>
            <person name="Woyke T."/>
            <person name="Wu D."/>
            <person name="Spring S."/>
            <person name="Schroeder M."/>
            <person name="Brambilla E."/>
            <person name="Klenk H.-P."/>
            <person name="Eisen J.A."/>
        </authorList>
    </citation>
    <scope>NUCLEOTIDE SEQUENCE [LARGE SCALE GENOMIC DNA]</scope>
    <source>
        <strain evidence="4">ATCC BAA-1237 / DSM 17374 / SPN1</strain>
    </source>
</reference>
<feature type="domain" description="Lnb N-terminal periplasmic" evidence="2">
    <location>
        <begin position="81"/>
        <end position="217"/>
    </location>
</feature>
<dbReference type="AlphaFoldDB" id="F4GHT6"/>
<feature type="transmembrane region" description="Helical" evidence="1">
    <location>
        <begin position="30"/>
        <end position="51"/>
    </location>
</feature>
<feature type="transmembrane region" description="Helical" evidence="1">
    <location>
        <begin position="426"/>
        <end position="447"/>
    </location>
</feature>
<feature type="transmembrane region" description="Helical" evidence="1">
    <location>
        <begin position="366"/>
        <end position="388"/>
    </location>
</feature>
<evidence type="ECO:0000256" key="1">
    <source>
        <dbReference type="SAM" id="Phobius"/>
    </source>
</evidence>
<feature type="transmembrane region" description="Helical" evidence="1">
    <location>
        <begin position="459"/>
        <end position="477"/>
    </location>
</feature>
<dbReference type="KEGG" id="scc:Spico_0395"/>
<keyword evidence="4" id="KW-1185">Reference proteome</keyword>
<accession>F4GHT6</accession>
<feature type="transmembrane region" description="Helical" evidence="1">
    <location>
        <begin position="400"/>
        <end position="419"/>
    </location>
</feature>
<proteinExistence type="predicted"/>
<evidence type="ECO:0000259" key="2">
    <source>
        <dbReference type="Pfam" id="PF13387"/>
    </source>
</evidence>
<name>F4GHT6_PARC1</name>
<keyword evidence="1" id="KW-0812">Transmembrane</keyword>
<keyword evidence="1" id="KW-1133">Transmembrane helix</keyword>
<dbReference type="InterPro" id="IPR025178">
    <property type="entry name" value="Lnb_N"/>
</dbReference>
<dbReference type="eggNOG" id="ENOG502Z87C">
    <property type="taxonomic scope" value="Bacteria"/>
</dbReference>
<dbReference type="Pfam" id="PF13387">
    <property type="entry name" value="Lnb_N"/>
    <property type="match status" value="1"/>
</dbReference>
<organism evidence="3 4">
    <name type="scientific">Parasphaerochaeta coccoides (strain ATCC BAA-1237 / DSM 17374 / SPN1)</name>
    <name type="common">Sphaerochaeta coccoides</name>
    <dbReference type="NCBI Taxonomy" id="760011"/>
    <lineage>
        <taxon>Bacteria</taxon>
        <taxon>Pseudomonadati</taxon>
        <taxon>Spirochaetota</taxon>
        <taxon>Spirochaetia</taxon>
        <taxon>Spirochaetales</taxon>
        <taxon>Sphaerochaetaceae</taxon>
        <taxon>Parasphaerochaeta</taxon>
    </lineage>
</organism>
<dbReference type="HOGENOM" id="CLU_052983_0_0_12"/>
<keyword evidence="1" id="KW-0472">Membrane</keyword>
<dbReference type="EMBL" id="CP002659">
    <property type="protein sequence ID" value="AEC01624.1"/>
    <property type="molecule type" value="Genomic_DNA"/>
</dbReference>